<comment type="caution">
    <text evidence="7">The sequence shown here is derived from an EMBL/GenBank/DDBJ whole genome shotgun (WGS) entry which is preliminary data.</text>
</comment>
<gene>
    <name evidence="7" type="ORF">RRG08_000795</name>
</gene>
<dbReference type="AlphaFoldDB" id="A0AAE0XLZ7"/>
<feature type="transmembrane region" description="Helical" evidence="6">
    <location>
        <begin position="42"/>
        <end position="66"/>
    </location>
</feature>
<evidence type="ECO:0000313" key="7">
    <source>
        <dbReference type="EMBL" id="KAK3696010.1"/>
    </source>
</evidence>
<evidence type="ECO:0000256" key="6">
    <source>
        <dbReference type="SAM" id="Phobius"/>
    </source>
</evidence>
<dbReference type="Pfam" id="PF00939">
    <property type="entry name" value="Na_sulph_symp"/>
    <property type="match status" value="1"/>
</dbReference>
<feature type="transmembrane region" description="Helical" evidence="6">
    <location>
        <begin position="139"/>
        <end position="161"/>
    </location>
</feature>
<evidence type="ECO:0000313" key="8">
    <source>
        <dbReference type="Proteomes" id="UP001283361"/>
    </source>
</evidence>
<keyword evidence="8" id="KW-1185">Reference proteome</keyword>
<evidence type="ECO:0000256" key="5">
    <source>
        <dbReference type="ARBA" id="ARBA00023136"/>
    </source>
</evidence>
<reference evidence="7" key="1">
    <citation type="journal article" date="2023" name="G3 (Bethesda)">
        <title>A reference genome for the long-term kleptoplast-retaining sea slug Elysia crispata morphotype clarki.</title>
        <authorList>
            <person name="Eastman K.E."/>
            <person name="Pendleton A.L."/>
            <person name="Shaikh M.A."/>
            <person name="Suttiyut T."/>
            <person name="Ogas R."/>
            <person name="Tomko P."/>
            <person name="Gavelis G."/>
            <person name="Widhalm J.R."/>
            <person name="Wisecaver J.H."/>
        </authorList>
    </citation>
    <scope>NUCLEOTIDE SEQUENCE</scope>
    <source>
        <strain evidence="7">ECLA1</strain>
    </source>
</reference>
<evidence type="ECO:0000256" key="2">
    <source>
        <dbReference type="ARBA" id="ARBA00006772"/>
    </source>
</evidence>
<feature type="transmembrane region" description="Helical" evidence="6">
    <location>
        <begin position="12"/>
        <end position="30"/>
    </location>
</feature>
<dbReference type="Proteomes" id="UP001283361">
    <property type="component" value="Unassembled WGS sequence"/>
</dbReference>
<dbReference type="PANTHER" id="PTHR10283">
    <property type="entry name" value="SOLUTE CARRIER FAMILY 13 MEMBER"/>
    <property type="match status" value="1"/>
</dbReference>
<evidence type="ECO:0000256" key="4">
    <source>
        <dbReference type="ARBA" id="ARBA00022989"/>
    </source>
</evidence>
<dbReference type="InterPro" id="IPR001898">
    <property type="entry name" value="SLC13A/DASS"/>
</dbReference>
<accession>A0AAE0XLZ7</accession>
<dbReference type="PANTHER" id="PTHR10283:SF82">
    <property type="entry name" value="SOLUTE CARRIER FAMILY 13 MEMBER 2"/>
    <property type="match status" value="1"/>
</dbReference>
<keyword evidence="4 6" id="KW-1133">Transmembrane helix</keyword>
<protein>
    <submittedName>
        <fullName evidence="7">Uncharacterized protein</fullName>
    </submittedName>
</protein>
<keyword evidence="5 6" id="KW-0472">Membrane</keyword>
<dbReference type="GO" id="GO:0005310">
    <property type="term" value="F:dicarboxylic acid transmembrane transporter activity"/>
    <property type="evidence" value="ECO:0007669"/>
    <property type="project" value="UniProtKB-ARBA"/>
</dbReference>
<sequence length="184" mass="20143">MGVLLDIWKMRTFWLVPAFFLGAIPILTEIEDSEMSRESRRCLYVLVVMALTWVTESLPISATALFPLVLFPLMGIMTAKATSSSYLTDTSMLFIGGLMVAVAVEEWDLHRRIALAVLSLVGSDPKWVMAGLMLPSWFLSMWISNTATASMMLPIAAAVLAQVKAVKTGDHAGRGMSVCVWRGG</sequence>
<dbReference type="EMBL" id="JAWDGP010008062">
    <property type="protein sequence ID" value="KAK3696010.1"/>
    <property type="molecule type" value="Genomic_DNA"/>
</dbReference>
<dbReference type="GO" id="GO:0005886">
    <property type="term" value="C:plasma membrane"/>
    <property type="evidence" value="ECO:0007669"/>
    <property type="project" value="TreeGrafter"/>
</dbReference>
<comment type="subcellular location">
    <subcellularLocation>
        <location evidence="1">Membrane</location>
        <topology evidence="1">Multi-pass membrane protein</topology>
    </subcellularLocation>
</comment>
<comment type="similarity">
    <text evidence="2">Belongs to the SLC13A/DASS transporter (TC 2.A.47) family. NADC subfamily.</text>
</comment>
<name>A0AAE0XLZ7_9GAST</name>
<proteinExistence type="inferred from homology"/>
<dbReference type="GO" id="GO:0015556">
    <property type="term" value="F:C4-dicarboxylate transmembrane transporter activity"/>
    <property type="evidence" value="ECO:0007669"/>
    <property type="project" value="UniProtKB-ARBA"/>
</dbReference>
<evidence type="ECO:0000256" key="1">
    <source>
        <dbReference type="ARBA" id="ARBA00004141"/>
    </source>
</evidence>
<evidence type="ECO:0000256" key="3">
    <source>
        <dbReference type="ARBA" id="ARBA00022692"/>
    </source>
</evidence>
<keyword evidence="3 6" id="KW-0812">Transmembrane</keyword>
<organism evidence="7 8">
    <name type="scientific">Elysia crispata</name>
    <name type="common">lettuce slug</name>
    <dbReference type="NCBI Taxonomy" id="231223"/>
    <lineage>
        <taxon>Eukaryota</taxon>
        <taxon>Metazoa</taxon>
        <taxon>Spiralia</taxon>
        <taxon>Lophotrochozoa</taxon>
        <taxon>Mollusca</taxon>
        <taxon>Gastropoda</taxon>
        <taxon>Heterobranchia</taxon>
        <taxon>Euthyneura</taxon>
        <taxon>Panpulmonata</taxon>
        <taxon>Sacoglossa</taxon>
        <taxon>Placobranchoidea</taxon>
        <taxon>Plakobranchidae</taxon>
        <taxon>Elysia</taxon>
    </lineage>
</organism>